<dbReference type="HAMAP" id="MF_01057">
    <property type="entry name" value="tRNA_methyltr_TrmB"/>
    <property type="match status" value="1"/>
</dbReference>
<dbReference type="Gene3D" id="3.40.50.150">
    <property type="entry name" value="Vaccinia Virus protein VP39"/>
    <property type="match status" value="1"/>
</dbReference>
<evidence type="ECO:0000256" key="3">
    <source>
        <dbReference type="ARBA" id="ARBA00022603"/>
    </source>
</evidence>
<comment type="similarity">
    <text evidence="7">Belongs to the class I-like SAM-binding methyltransferase superfamily. TrmB family.</text>
</comment>
<dbReference type="Pfam" id="PF02390">
    <property type="entry name" value="Methyltransf_4"/>
    <property type="match status" value="1"/>
</dbReference>
<evidence type="ECO:0000256" key="4">
    <source>
        <dbReference type="ARBA" id="ARBA00022679"/>
    </source>
</evidence>
<dbReference type="SUPFAM" id="SSF53335">
    <property type="entry name" value="S-adenosyl-L-methionine-dependent methyltransferases"/>
    <property type="match status" value="1"/>
</dbReference>
<dbReference type="InterPro" id="IPR055361">
    <property type="entry name" value="tRNA_methyltr_TrmB_bact"/>
</dbReference>
<dbReference type="GO" id="GO:0043527">
    <property type="term" value="C:tRNA methyltransferase complex"/>
    <property type="evidence" value="ECO:0007669"/>
    <property type="project" value="TreeGrafter"/>
</dbReference>
<keyword evidence="4 7" id="KW-0808">Transferase</keyword>
<dbReference type="PANTHER" id="PTHR23417">
    <property type="entry name" value="3-DEOXY-D-MANNO-OCTULOSONIC-ACID TRANSFERASE/TRNA GUANINE-N 7 - -METHYLTRANSFERASE"/>
    <property type="match status" value="1"/>
</dbReference>
<dbReference type="EC" id="2.1.1.33" evidence="7"/>
<dbReference type="NCBIfam" id="TIGR00091">
    <property type="entry name" value="tRNA (guanosine(46)-N7)-methyltransferase TrmB"/>
    <property type="match status" value="1"/>
</dbReference>
<feature type="binding site" evidence="7">
    <location>
        <position position="68"/>
    </location>
    <ligand>
        <name>S-adenosyl-L-methionine</name>
        <dbReference type="ChEBI" id="CHEBI:59789"/>
    </ligand>
</feature>
<feature type="region of interest" description="Interaction with RNA" evidence="7">
    <location>
        <begin position="149"/>
        <end position="154"/>
    </location>
</feature>
<dbReference type="PANTHER" id="PTHR23417:SF14">
    <property type="entry name" value="PENTACOTRIPEPTIDE-REPEAT REGION OF PRORP DOMAIN-CONTAINING PROTEIN"/>
    <property type="match status" value="1"/>
</dbReference>
<evidence type="ECO:0000256" key="6">
    <source>
        <dbReference type="ARBA" id="ARBA00022694"/>
    </source>
</evidence>
<comment type="subunit">
    <text evidence="7">Monomer.</text>
</comment>
<proteinExistence type="inferred from homology"/>
<feature type="binding site" evidence="7">
    <location>
        <position position="120"/>
    </location>
    <ligand>
        <name>S-adenosyl-L-methionine</name>
        <dbReference type="ChEBI" id="CHEBI:59789"/>
    </ligand>
</feature>
<dbReference type="OrthoDB" id="9802090at2"/>
<feature type="binding site" evidence="7">
    <location>
        <position position="147"/>
    </location>
    <ligand>
        <name>substrate</name>
    </ligand>
</feature>
<comment type="pathway">
    <text evidence="7">tRNA modification; N(7)-methylguanine-tRNA biosynthesis.</text>
</comment>
<keyword evidence="5 7" id="KW-0949">S-adenosyl-L-methionine</keyword>
<organism evidence="8 9">
    <name type="scientific">Candidatus Erwinia haradaeae</name>
    <dbReference type="NCBI Taxonomy" id="1922217"/>
    <lineage>
        <taxon>Bacteria</taxon>
        <taxon>Pseudomonadati</taxon>
        <taxon>Pseudomonadota</taxon>
        <taxon>Gammaproteobacteria</taxon>
        <taxon>Enterobacterales</taxon>
        <taxon>Erwiniaceae</taxon>
        <taxon>Erwinia</taxon>
    </lineage>
</organism>
<dbReference type="AlphaFoldDB" id="A0A451D9D4"/>
<keyword evidence="6 7" id="KW-0819">tRNA processing</keyword>
<protein>
    <recommendedName>
        <fullName evidence="7">tRNA (guanine-N(7)-)-methyltransferase</fullName>
        <ecNumber evidence="7">2.1.1.33</ecNumber>
    </recommendedName>
    <alternativeName>
        <fullName evidence="7">tRNA (guanine(46)-N(7))-methyltransferase</fullName>
    </alternativeName>
    <alternativeName>
        <fullName evidence="7">tRNA(m7G46)-methyltransferase</fullName>
    </alternativeName>
</protein>
<reference evidence="8 9" key="1">
    <citation type="submission" date="2019-02" db="EMBL/GenBank/DDBJ databases">
        <authorList>
            <person name="Manzano-Marin A."/>
            <person name="Manzano-Marin A."/>
        </authorList>
    </citation>
    <scope>NUCLEOTIDE SEQUENCE [LARGE SCALE GENOMIC DNA]</scope>
    <source>
        <strain evidence="8 9">ErCikochiana</strain>
    </source>
</reference>
<feature type="binding site" evidence="7">
    <location>
        <position position="179"/>
    </location>
    <ligand>
        <name>substrate</name>
    </ligand>
</feature>
<dbReference type="PROSITE" id="PS51625">
    <property type="entry name" value="SAM_MT_TRMB"/>
    <property type="match status" value="1"/>
</dbReference>
<dbReference type="Proteomes" id="UP000294368">
    <property type="component" value="Chromosome"/>
</dbReference>
<sequence>MIDNIEKQLYKKDCSIRRVLSFMPRQGRCTPSQKKALERLWPIMGVEYQRKPIDFTFLFGCSAPVVLEIGFGMGSSLVTMAAMNSHRNFFGIEVYKPGVGACLVKAQEAQVSNLRIAYHDAVEVLDLMVPLDSLDTVQIFFPDPWPKKRHNKRRMIQKPFVQLILQKLKLGGVLHMATDWKDYAHDMLRVMNAIDGYQNQSIDNTWVSRPKLRPYTKFEKRGELCGHGIWDLMFQRVK</sequence>
<evidence type="ECO:0000256" key="2">
    <source>
        <dbReference type="ARBA" id="ARBA00003015"/>
    </source>
</evidence>
<gene>
    <name evidence="7 8" type="primary">trmB</name>
    <name evidence="8" type="ORF">ERCIKOCA2762_121</name>
</gene>
<name>A0A451D9D4_9GAMM</name>
<dbReference type="InterPro" id="IPR003358">
    <property type="entry name" value="tRNA_(Gua-N-7)_MeTrfase_Trmb"/>
</dbReference>
<feature type="binding site" evidence="7">
    <location>
        <position position="93"/>
    </location>
    <ligand>
        <name>S-adenosyl-L-methionine</name>
        <dbReference type="ChEBI" id="CHEBI:59789"/>
    </ligand>
</feature>
<dbReference type="EMBL" id="LR217715">
    <property type="protein sequence ID" value="VFP82881.1"/>
    <property type="molecule type" value="Genomic_DNA"/>
</dbReference>
<comment type="catalytic activity">
    <reaction evidence="1 7">
        <text>guanosine(46) in tRNA + S-adenosyl-L-methionine = N(7)-methylguanosine(46) in tRNA + S-adenosyl-L-homocysteine</text>
        <dbReference type="Rhea" id="RHEA:42708"/>
        <dbReference type="Rhea" id="RHEA-COMP:10188"/>
        <dbReference type="Rhea" id="RHEA-COMP:10189"/>
        <dbReference type="ChEBI" id="CHEBI:57856"/>
        <dbReference type="ChEBI" id="CHEBI:59789"/>
        <dbReference type="ChEBI" id="CHEBI:74269"/>
        <dbReference type="ChEBI" id="CHEBI:74480"/>
        <dbReference type="EC" id="2.1.1.33"/>
    </reaction>
</comment>
<evidence type="ECO:0000313" key="8">
    <source>
        <dbReference type="EMBL" id="VFP82881.1"/>
    </source>
</evidence>
<evidence type="ECO:0000256" key="7">
    <source>
        <dbReference type="HAMAP-Rule" id="MF_01057"/>
    </source>
</evidence>
<feature type="binding site" evidence="7">
    <location>
        <begin position="216"/>
        <end position="219"/>
    </location>
    <ligand>
        <name>substrate</name>
    </ligand>
</feature>
<comment type="function">
    <text evidence="2 7">Catalyzes the formation of N(7)-methylguanine at position 46 (m7G46) in tRNA.</text>
</comment>
<evidence type="ECO:0000256" key="5">
    <source>
        <dbReference type="ARBA" id="ARBA00022691"/>
    </source>
</evidence>
<feature type="binding site" evidence="7">
    <location>
        <position position="143"/>
    </location>
    <ligand>
        <name>S-adenosyl-L-methionine</name>
        <dbReference type="ChEBI" id="CHEBI:59789"/>
    </ligand>
</feature>
<dbReference type="InterPro" id="IPR029063">
    <property type="entry name" value="SAM-dependent_MTases_sf"/>
</dbReference>
<dbReference type="UniPathway" id="UPA00989"/>
<dbReference type="GO" id="GO:0008176">
    <property type="term" value="F:tRNA (guanine(46)-N7)-methyltransferase activity"/>
    <property type="evidence" value="ECO:0007669"/>
    <property type="project" value="UniProtKB-UniRule"/>
</dbReference>
<keyword evidence="3 7" id="KW-0489">Methyltransferase</keyword>
<accession>A0A451D9D4</accession>
<evidence type="ECO:0000256" key="1">
    <source>
        <dbReference type="ARBA" id="ARBA00000142"/>
    </source>
</evidence>
<evidence type="ECO:0000313" key="9">
    <source>
        <dbReference type="Proteomes" id="UP000294368"/>
    </source>
</evidence>